<proteinExistence type="predicted"/>
<organism evidence="1 2">
    <name type="scientific">Serratia rubidaea</name>
    <name type="common">Serratia marinorubra</name>
    <dbReference type="NCBI Taxonomy" id="61652"/>
    <lineage>
        <taxon>Bacteria</taxon>
        <taxon>Pseudomonadati</taxon>
        <taxon>Pseudomonadota</taxon>
        <taxon>Gammaproteobacteria</taxon>
        <taxon>Enterobacterales</taxon>
        <taxon>Yersiniaceae</taxon>
        <taxon>Serratia</taxon>
    </lineage>
</organism>
<sequence length="362" mass="40504">MLIKIFTGPQFANTFCLRPEQFSWFLGAGASASAGIPTGYSMILDFKKRLFCQLTKISLREVDANDPLWQQRIDMFFSKRSELPAPNDPTEYAKAFEAVYPTAEGRRIYIEKAVTMGTPSYAHRALASLLTTRRIPCVFTTNFDQLVEIATTLTDQLVPTTERANLTTAAIDNAERAERCLRESNWPFLAKMHGDFQSVELKNTTDELREQDVRMRRVFGNVCARFGLVIVGYSGRDESIMAVLNEVLEQPNAFPGGIYWVTPSAHSVLPAVSELLDKAIQKGVTAAIVESPTFDELAGYIIDEISLPPSLFQHVQMVRAAQVLAEIPLPVQEQRNFLCCNALHYQSSLCRSKPVVLKSILQ</sequence>
<dbReference type="SUPFAM" id="SSF52467">
    <property type="entry name" value="DHS-like NAD/FAD-binding domain"/>
    <property type="match status" value="1"/>
</dbReference>
<evidence type="ECO:0000313" key="1">
    <source>
        <dbReference type="EMBL" id="VEA68178.1"/>
    </source>
</evidence>
<dbReference type="Proteomes" id="UP000271603">
    <property type="component" value="Chromosome"/>
</dbReference>
<evidence type="ECO:0000313" key="2">
    <source>
        <dbReference type="Proteomes" id="UP000271603"/>
    </source>
</evidence>
<dbReference type="AlphaFoldDB" id="A0A3S4JQN0"/>
<dbReference type="Gene3D" id="3.40.50.1220">
    <property type="entry name" value="TPP-binding domain"/>
    <property type="match status" value="1"/>
</dbReference>
<name>A0A3S4JQN0_SERRU</name>
<protein>
    <submittedName>
        <fullName evidence="1">Uncharacterized protein</fullName>
    </submittedName>
</protein>
<gene>
    <name evidence="1" type="ORF">NCTC9419_00306</name>
</gene>
<dbReference type="EMBL" id="LR134155">
    <property type="protein sequence ID" value="VEA68178.1"/>
    <property type="molecule type" value="Genomic_DNA"/>
</dbReference>
<reference evidence="1 2" key="1">
    <citation type="submission" date="2018-12" db="EMBL/GenBank/DDBJ databases">
        <authorList>
            <consortium name="Pathogen Informatics"/>
        </authorList>
    </citation>
    <scope>NUCLEOTIDE SEQUENCE [LARGE SCALE GENOMIC DNA]</scope>
    <source>
        <strain evidence="1 2">NCTC9419</strain>
    </source>
</reference>
<accession>A0A3S4JQN0</accession>
<dbReference type="Pfam" id="PF13289">
    <property type="entry name" value="SIR2_2"/>
    <property type="match status" value="1"/>
</dbReference>
<dbReference type="InterPro" id="IPR029035">
    <property type="entry name" value="DHS-like_NAD/FAD-binding_dom"/>
</dbReference>